<comment type="caution">
    <text evidence="1">The sequence shown here is derived from an EMBL/GenBank/DDBJ whole genome shotgun (WGS) entry which is preliminary data.</text>
</comment>
<evidence type="ECO:0000313" key="2">
    <source>
        <dbReference type="Proteomes" id="UP000004578"/>
    </source>
</evidence>
<dbReference type="AlphaFoldDB" id="J0XRP9"/>
<sequence length="350" mass="38917">MRRLRRGAALSDPGGIPLWKRWQDVALARIAVAHEQIRQSVVFCGESALAIHGAPQWISNPDVEFTSGWAYTASWFPRVDVGDQCVPRVRVRRVTRKHPLRGVGNVRGLPAEDLWTTSVLIAAMRPPLEAFVAVSMALRRLSRFDRRDLAGSRVREEEARRILLELVAQAQGEDAGAYGMGRARRVVLAADAGCESVGEAALLYVLTATSHEAPATQVPVRTRGGREFFLDAAVPGQRKAWEFDGTGKMGTNSQEFNRAVRHQQDRQRLVEAEGWQIERVLWQDFEDFAGLRDRIVDVLEDGGLVGTGRGRLWVPEPDSGNEARRIHVRADPVAQAWRSAVGTGPVPRDW</sequence>
<evidence type="ECO:0000313" key="1">
    <source>
        <dbReference type="EMBL" id="EJF51526.1"/>
    </source>
</evidence>
<organism evidence="1 2">
    <name type="scientific">Schaalia georgiae F0490</name>
    <dbReference type="NCBI Taxonomy" id="1125717"/>
    <lineage>
        <taxon>Bacteria</taxon>
        <taxon>Bacillati</taxon>
        <taxon>Actinomycetota</taxon>
        <taxon>Actinomycetes</taxon>
        <taxon>Actinomycetales</taxon>
        <taxon>Actinomycetaceae</taxon>
        <taxon>Schaalia</taxon>
    </lineage>
</organism>
<reference evidence="1 2" key="1">
    <citation type="submission" date="2012-05" db="EMBL/GenBank/DDBJ databases">
        <authorList>
            <person name="Harkins D.M."/>
            <person name="Madupu R."/>
            <person name="Durkin A.S."/>
            <person name="Torralba M."/>
            <person name="Methe B."/>
            <person name="Sutton G.G."/>
            <person name="Nelson K.E."/>
        </authorList>
    </citation>
    <scope>NUCLEOTIDE SEQUENCE [LARGE SCALE GENOMIC DNA]</scope>
    <source>
        <strain evidence="1 2">F0490</strain>
    </source>
</reference>
<evidence type="ECO:0008006" key="3">
    <source>
        <dbReference type="Google" id="ProtNLM"/>
    </source>
</evidence>
<gene>
    <name evidence="1" type="ORF">HMPREF1317_1130</name>
</gene>
<dbReference type="EMBL" id="AKFS01000031">
    <property type="protein sequence ID" value="EJF51526.1"/>
    <property type="molecule type" value="Genomic_DNA"/>
</dbReference>
<dbReference type="Proteomes" id="UP000004578">
    <property type="component" value="Unassembled WGS sequence"/>
</dbReference>
<dbReference type="PATRIC" id="fig|1125717.3.peg.197"/>
<protein>
    <recommendedName>
        <fullName evidence="3">PF13338 domain protein</fullName>
    </recommendedName>
</protein>
<keyword evidence="2" id="KW-1185">Reference proteome</keyword>
<name>J0XRP9_9ACTO</name>
<proteinExistence type="predicted"/>
<accession>J0XRP9</accession>